<dbReference type="EMBL" id="FQXH01000006">
    <property type="protein sequence ID" value="SHH01353.1"/>
    <property type="molecule type" value="Genomic_DNA"/>
</dbReference>
<name>A0A1M5PJF4_9FIRM</name>
<comment type="similarity">
    <text evidence="1">Belongs to the SorC transcriptional regulatory family.</text>
</comment>
<sequence length="340" mass="38131">MKKLIQIQKKIIPEILEIMERRYLILKQISLNEPIGRRALSNKLELSERIIRSEVEFLKSQDLINVHTSGMSISKSGTYVLDNLKEFIDEMMGISHLEESLKKKLGIKKVIIVPGNADEDDTVRKDIGKATCKYITKILKNNYIIGVTGGNTMHEFANCLQGIKKYENILVVPARGGLGKEVEIQSNNIAAVIGKKLGGNYKLLHVPDNITKETLESLILEPEINKTLEYIQNVDVLIFGIGRADDMARRRKMPKSEFDYIMSKGAVGEAFGYYFNRNGEIVHETITIGIKLENFKSIKNTIGIVGGSRKAEAILAISKIKKDLILITDEGAANKIFELI</sequence>
<evidence type="ECO:0000259" key="6">
    <source>
        <dbReference type="Pfam" id="PF21715"/>
    </source>
</evidence>
<dbReference type="InterPro" id="IPR036388">
    <property type="entry name" value="WH-like_DNA-bd_sf"/>
</dbReference>
<dbReference type="PANTHER" id="PTHR34294:SF5">
    <property type="entry name" value="CENTRAL GLYCOLYTIC GENES REGULATOR"/>
    <property type="match status" value="1"/>
</dbReference>
<dbReference type="InterPro" id="IPR007324">
    <property type="entry name" value="Sugar-bd_dom_put"/>
</dbReference>
<dbReference type="InterPro" id="IPR036390">
    <property type="entry name" value="WH_DNA-bd_sf"/>
</dbReference>
<organism evidence="7 8">
    <name type="scientific">Tepidibacter thalassicus DSM 15285</name>
    <dbReference type="NCBI Taxonomy" id="1123350"/>
    <lineage>
        <taxon>Bacteria</taxon>
        <taxon>Bacillati</taxon>
        <taxon>Bacillota</taxon>
        <taxon>Clostridia</taxon>
        <taxon>Peptostreptococcales</taxon>
        <taxon>Peptostreptococcaceae</taxon>
        <taxon>Tepidibacter</taxon>
    </lineage>
</organism>
<evidence type="ECO:0000313" key="7">
    <source>
        <dbReference type="EMBL" id="SHH01353.1"/>
    </source>
</evidence>
<dbReference type="SUPFAM" id="SSF100950">
    <property type="entry name" value="NagB/RpiA/CoA transferase-like"/>
    <property type="match status" value="1"/>
</dbReference>
<gene>
    <name evidence="7" type="ORF">SAMN02744040_00499</name>
</gene>
<evidence type="ECO:0000313" key="8">
    <source>
        <dbReference type="Proteomes" id="UP000242520"/>
    </source>
</evidence>
<feature type="domain" description="CggR N-terminal DNA binding" evidence="6">
    <location>
        <begin position="18"/>
        <end position="88"/>
    </location>
</feature>
<dbReference type="Gene3D" id="3.40.50.1360">
    <property type="match status" value="1"/>
</dbReference>
<dbReference type="InterPro" id="IPR037171">
    <property type="entry name" value="NagB/RpiA_transferase-like"/>
</dbReference>
<dbReference type="InterPro" id="IPR048715">
    <property type="entry name" value="CggR_N"/>
</dbReference>
<dbReference type="Pfam" id="PF21715">
    <property type="entry name" value="CggR_N"/>
    <property type="match status" value="1"/>
</dbReference>
<dbReference type="SUPFAM" id="SSF46785">
    <property type="entry name" value="Winged helix' DNA-binding domain"/>
    <property type="match status" value="1"/>
</dbReference>
<evidence type="ECO:0000256" key="2">
    <source>
        <dbReference type="ARBA" id="ARBA00023015"/>
    </source>
</evidence>
<keyword evidence="4" id="KW-0804">Transcription</keyword>
<evidence type="ECO:0000256" key="3">
    <source>
        <dbReference type="ARBA" id="ARBA00023125"/>
    </source>
</evidence>
<dbReference type="GO" id="GO:0003677">
    <property type="term" value="F:DNA binding"/>
    <property type="evidence" value="ECO:0007669"/>
    <property type="project" value="UniProtKB-KW"/>
</dbReference>
<keyword evidence="8" id="KW-1185">Reference proteome</keyword>
<protein>
    <submittedName>
        <fullName evidence="7">Central glycolytic genes regulator</fullName>
    </submittedName>
</protein>
<keyword evidence="2" id="KW-0805">Transcription regulation</keyword>
<evidence type="ECO:0000256" key="4">
    <source>
        <dbReference type="ARBA" id="ARBA00023163"/>
    </source>
</evidence>
<evidence type="ECO:0000259" key="5">
    <source>
        <dbReference type="Pfam" id="PF04198"/>
    </source>
</evidence>
<dbReference type="GO" id="GO:0030246">
    <property type="term" value="F:carbohydrate binding"/>
    <property type="evidence" value="ECO:0007669"/>
    <property type="project" value="InterPro"/>
</dbReference>
<dbReference type="OrthoDB" id="9793820at2"/>
<accession>A0A1M5PJF4</accession>
<dbReference type="STRING" id="1123350.SAMN02744040_00499"/>
<dbReference type="AlphaFoldDB" id="A0A1M5PJF4"/>
<reference evidence="8" key="1">
    <citation type="submission" date="2016-11" db="EMBL/GenBank/DDBJ databases">
        <authorList>
            <person name="Varghese N."/>
            <person name="Submissions S."/>
        </authorList>
    </citation>
    <scope>NUCLEOTIDE SEQUENCE [LARGE SCALE GENOMIC DNA]</scope>
    <source>
        <strain evidence="8">DSM 15285</strain>
    </source>
</reference>
<proteinExistence type="inferred from homology"/>
<dbReference type="RefSeq" id="WP_072723296.1">
    <property type="nucleotide sequence ID" value="NZ_FQXH01000006.1"/>
</dbReference>
<dbReference type="PANTHER" id="PTHR34294">
    <property type="entry name" value="TRANSCRIPTIONAL REGULATOR-RELATED"/>
    <property type="match status" value="1"/>
</dbReference>
<feature type="domain" description="Sugar-binding" evidence="5">
    <location>
        <begin position="91"/>
        <end position="337"/>
    </location>
</feature>
<dbReference type="Proteomes" id="UP000242520">
    <property type="component" value="Unassembled WGS sequence"/>
</dbReference>
<dbReference type="Gene3D" id="1.10.10.10">
    <property type="entry name" value="Winged helix-like DNA-binding domain superfamily/Winged helix DNA-binding domain"/>
    <property type="match status" value="1"/>
</dbReference>
<dbReference type="Pfam" id="PF04198">
    <property type="entry name" value="Sugar-bind"/>
    <property type="match status" value="1"/>
</dbReference>
<evidence type="ECO:0000256" key="1">
    <source>
        <dbReference type="ARBA" id="ARBA00010466"/>
    </source>
</evidence>
<keyword evidence="3" id="KW-0238">DNA-binding</keyword>
<dbReference type="InterPro" id="IPR051054">
    <property type="entry name" value="SorC_transcr_regulators"/>
</dbReference>